<dbReference type="SUPFAM" id="SSF53335">
    <property type="entry name" value="S-adenosyl-L-methionine-dependent methyltransferases"/>
    <property type="match status" value="1"/>
</dbReference>
<name>A0A4R3JSC7_9PROT</name>
<dbReference type="EMBL" id="SLZY01000017">
    <property type="protein sequence ID" value="TCS70138.1"/>
    <property type="molecule type" value="Genomic_DNA"/>
</dbReference>
<dbReference type="Proteomes" id="UP000295135">
    <property type="component" value="Unassembled WGS sequence"/>
</dbReference>
<gene>
    <name evidence="1" type="ORF">EDC61_11743</name>
</gene>
<evidence type="ECO:0008006" key="3">
    <source>
        <dbReference type="Google" id="ProtNLM"/>
    </source>
</evidence>
<proteinExistence type="predicted"/>
<accession>A0A4R3JSC7</accession>
<sequence length="318" mass="35837">MMTSVCEAWVQGPKILDLTAQAGADAADVFDSVLAIDAVFEGQDWREALRGWTVKVRPGGRILFSGRARDHLERYVAMPDSQQHQLKPSASDIVAAADELGLRILEVVPLCALDAGLFVHPADGRPLSGQYWWKRALSWAHSDEKLAAFCRFLEREFFARMPVSLSPHIVAVLEKRADPAANRIWLERQAAMNEAIAGNIDFQVISPYLAEPKSWQKKLQDHLQHARNRVVFHHLFTALWANAPSVDVASFLPDGQGRILADWAHREILDMWVTTLAQAWHQQEPVHQNFIYREIDLGSMTDYNAINKLLSACLSRQS</sequence>
<evidence type="ECO:0000313" key="2">
    <source>
        <dbReference type="Proteomes" id="UP000295135"/>
    </source>
</evidence>
<evidence type="ECO:0000313" key="1">
    <source>
        <dbReference type="EMBL" id="TCS70138.1"/>
    </source>
</evidence>
<reference evidence="1 2" key="1">
    <citation type="submission" date="2019-03" db="EMBL/GenBank/DDBJ databases">
        <title>Genomic Encyclopedia of Type Strains, Phase IV (KMG-IV): sequencing the most valuable type-strain genomes for metagenomic binning, comparative biology and taxonomic classification.</title>
        <authorList>
            <person name="Goeker M."/>
        </authorList>
    </citation>
    <scope>NUCLEOTIDE SEQUENCE [LARGE SCALE GENOMIC DNA]</scope>
    <source>
        <strain evidence="1 2">DSM 103923</strain>
    </source>
</reference>
<comment type="caution">
    <text evidence="1">The sequence shown here is derived from an EMBL/GenBank/DDBJ whole genome shotgun (WGS) entry which is preliminary data.</text>
</comment>
<protein>
    <recommendedName>
        <fullName evidence="3">Methyltransferase family protein</fullName>
    </recommendedName>
</protein>
<keyword evidence="2" id="KW-1185">Reference proteome</keyword>
<organism evidence="1 2">
    <name type="scientific">Sulfuritortus calidifontis</name>
    <dbReference type="NCBI Taxonomy" id="1914471"/>
    <lineage>
        <taxon>Bacteria</taxon>
        <taxon>Pseudomonadati</taxon>
        <taxon>Pseudomonadota</taxon>
        <taxon>Betaproteobacteria</taxon>
        <taxon>Nitrosomonadales</taxon>
        <taxon>Thiobacillaceae</taxon>
        <taxon>Sulfuritortus</taxon>
    </lineage>
</organism>
<dbReference type="InterPro" id="IPR029063">
    <property type="entry name" value="SAM-dependent_MTases_sf"/>
</dbReference>
<dbReference type="AlphaFoldDB" id="A0A4R3JSC7"/>
<dbReference type="Gene3D" id="3.40.50.150">
    <property type="entry name" value="Vaccinia Virus protein VP39"/>
    <property type="match status" value="1"/>
</dbReference>